<evidence type="ECO:0000256" key="1">
    <source>
        <dbReference type="SAM" id="MobiDB-lite"/>
    </source>
</evidence>
<reference evidence="3 4" key="2">
    <citation type="submission" date="2013-11" db="EMBL/GenBank/DDBJ databases">
        <title>The Genome Sequence of Phytophthora parasitica CJ05E6.</title>
        <authorList>
            <consortium name="The Broad Institute Genomics Platform"/>
            <person name="Russ C."/>
            <person name="Tyler B."/>
            <person name="Panabieres F."/>
            <person name="Shan W."/>
            <person name="Tripathy S."/>
            <person name="Grunwald N."/>
            <person name="Machado M."/>
            <person name="Johnson C.S."/>
            <person name="Arredondo F."/>
            <person name="Hong C."/>
            <person name="Coffey M."/>
            <person name="Young S.K."/>
            <person name="Zeng Q."/>
            <person name="Gargeya S."/>
            <person name="Fitzgerald M."/>
            <person name="Abouelleil A."/>
            <person name="Alvarado L."/>
            <person name="Chapman S.B."/>
            <person name="Gainer-Dewar J."/>
            <person name="Goldberg J."/>
            <person name="Griggs A."/>
            <person name="Gujja S."/>
            <person name="Hansen M."/>
            <person name="Howarth C."/>
            <person name="Imamovic A."/>
            <person name="Ireland A."/>
            <person name="Larimer J."/>
            <person name="McCowan C."/>
            <person name="Murphy C."/>
            <person name="Pearson M."/>
            <person name="Poon T.W."/>
            <person name="Priest M."/>
            <person name="Roberts A."/>
            <person name="Saif S."/>
            <person name="Shea T."/>
            <person name="Sykes S."/>
            <person name="Wortman J."/>
            <person name="Nusbaum C."/>
            <person name="Birren B."/>
        </authorList>
    </citation>
    <scope>NUCLEOTIDE SEQUENCE [LARGE SCALE GENOMIC DNA]</scope>
    <source>
        <strain evidence="3 4">CJ05E6</strain>
    </source>
</reference>
<dbReference type="Proteomes" id="UP000053236">
    <property type="component" value="Unassembled WGS sequence"/>
</dbReference>
<proteinExistence type="predicted"/>
<evidence type="ECO:0000313" key="3">
    <source>
        <dbReference type="EMBL" id="ETL44755.1"/>
    </source>
</evidence>
<dbReference type="AlphaFoldDB" id="W2HA30"/>
<dbReference type="VEuPathDB" id="FungiDB:PPTG_12591"/>
<gene>
    <name evidence="2" type="ORF">L915_05040</name>
    <name evidence="3" type="ORF">L916_04991</name>
</gene>
<organism evidence="2">
    <name type="scientific">Phytophthora nicotianae</name>
    <name type="common">Potato buckeye rot agent</name>
    <name type="synonym">Phytophthora parasitica</name>
    <dbReference type="NCBI Taxonomy" id="4792"/>
    <lineage>
        <taxon>Eukaryota</taxon>
        <taxon>Sar</taxon>
        <taxon>Stramenopiles</taxon>
        <taxon>Oomycota</taxon>
        <taxon>Peronosporomycetes</taxon>
        <taxon>Peronosporales</taxon>
        <taxon>Peronosporaceae</taxon>
        <taxon>Phytophthora</taxon>
    </lineage>
</organism>
<dbReference type="VEuPathDB" id="FungiDB:PPTG_19769"/>
<protein>
    <submittedName>
        <fullName evidence="2">Uncharacterized protein</fullName>
    </submittedName>
</protein>
<dbReference type="EMBL" id="KI671892">
    <property type="protein sequence ID" value="ETL44755.1"/>
    <property type="molecule type" value="Genomic_DNA"/>
</dbReference>
<feature type="compositionally biased region" description="Pro residues" evidence="1">
    <location>
        <begin position="332"/>
        <end position="342"/>
    </location>
</feature>
<accession>W2HA30</accession>
<reference evidence="2" key="1">
    <citation type="submission" date="2013-11" db="EMBL/GenBank/DDBJ databases">
        <title>The Genome Sequence of Phytophthora parasitica CJ02B3.</title>
        <authorList>
            <consortium name="The Broad Institute Genomics Platform"/>
            <person name="Russ C."/>
            <person name="Tyler B."/>
            <person name="Panabieres F."/>
            <person name="Shan W."/>
            <person name="Tripathy S."/>
            <person name="Grunwald N."/>
            <person name="Machado M."/>
            <person name="Johnson C.S."/>
            <person name="Arredondo F."/>
            <person name="Hong C."/>
            <person name="Coffey M."/>
            <person name="Young S.K."/>
            <person name="Zeng Q."/>
            <person name="Gargeya S."/>
            <person name="Fitzgerald M."/>
            <person name="Abouelleil A."/>
            <person name="Alvarado L."/>
            <person name="Chapman S.B."/>
            <person name="Gainer-Dewar J."/>
            <person name="Goldberg J."/>
            <person name="Griggs A."/>
            <person name="Gujja S."/>
            <person name="Hansen M."/>
            <person name="Howarth C."/>
            <person name="Imamovic A."/>
            <person name="Ireland A."/>
            <person name="Larimer J."/>
            <person name="McCowan C."/>
            <person name="Murphy C."/>
            <person name="Pearson M."/>
            <person name="Poon T.W."/>
            <person name="Priest M."/>
            <person name="Roberts A."/>
            <person name="Saif S."/>
            <person name="Shea T."/>
            <person name="Sykes S."/>
            <person name="Wortman J."/>
            <person name="Nusbaum C."/>
            <person name="Birren B."/>
        </authorList>
    </citation>
    <scope>NUCLEOTIDE SEQUENCE [LARGE SCALE GENOMIC DNA]</scope>
    <source>
        <strain evidence="2">CJ02B3</strain>
    </source>
</reference>
<name>W2HA30_PHYNI</name>
<evidence type="ECO:0000313" key="2">
    <source>
        <dbReference type="EMBL" id="ETK91346.1"/>
    </source>
</evidence>
<sequence length="368" mass="41460">MIVATYSSATRRVAPAPAQPLPMAHQIYPGTRPSVLPSASMPTWVQPFLDMTFTTPGAKLCWERILGLVLPEPTVGDVVVRVTLEAVLLDIDGFDPLAQVSKRAPIEVRIKLLWANFRGEGPKADLGFALWERHHWILAAAVERGFDEEERDSNHDRALLKAKRKLWRSYVTDRNKRADRLRIMYRDQYMQWCMESATATRRTFIRPEMIFEPTIPPYPIENMSFVPRSTDWLSEVPTLDDRQPRRAGWMNAAHQHPYNTTFFPCQNNAEFFYPRGTRFVDTYRSVVVDPALQPPELIPDWRTIFDTPSGTPFSTRPVASAGGGAEDSLAPVAPPAARPSPPYEEEKESGGSPSLSLLADAARRLSSS</sequence>
<feature type="region of interest" description="Disordered" evidence="1">
    <location>
        <begin position="309"/>
        <end position="368"/>
    </location>
</feature>
<feature type="compositionally biased region" description="Low complexity" evidence="1">
    <location>
        <begin position="350"/>
        <end position="368"/>
    </location>
</feature>
<dbReference type="EMBL" id="KI685340">
    <property type="protein sequence ID" value="ETK91346.1"/>
    <property type="molecule type" value="Genomic_DNA"/>
</dbReference>
<evidence type="ECO:0000313" key="4">
    <source>
        <dbReference type="Proteomes" id="UP000053864"/>
    </source>
</evidence>
<dbReference type="Proteomes" id="UP000053864">
    <property type="component" value="Unassembled WGS sequence"/>
</dbReference>